<evidence type="ECO:0000313" key="2">
    <source>
        <dbReference type="EMBL" id="SET61356.1"/>
    </source>
</evidence>
<protein>
    <submittedName>
        <fullName evidence="1">Uncharacterized protein</fullName>
    </submittedName>
</protein>
<reference evidence="2 3" key="1">
    <citation type="submission" date="2016-10" db="EMBL/GenBank/DDBJ databases">
        <authorList>
            <person name="Varghese N."/>
            <person name="Submissions S."/>
        </authorList>
    </citation>
    <scope>NUCLEOTIDE SEQUENCE [LARGE SCALE GENOMIC DNA]</scope>
    <source>
        <strain evidence="2 3">DSM 16525</strain>
    </source>
</reference>
<dbReference type="InterPro" id="IPR045459">
    <property type="entry name" value="DUF5908"/>
</dbReference>
<name>A0A511SVR4_MYXFU</name>
<keyword evidence="3" id="KW-1185">Reference proteome</keyword>
<sequence length="63" mass="6969">MPLEVNEVGIQVSVKDGSGGDGLEVSSTPVADCNHAEEQAEKERMMEECVRRVLQVLKAQRER</sequence>
<dbReference type="EMBL" id="BJXR01000013">
    <property type="protein sequence ID" value="GEN05995.1"/>
    <property type="molecule type" value="Genomic_DNA"/>
</dbReference>
<proteinExistence type="predicted"/>
<accession>A0A511SVR4</accession>
<organism evidence="1 4">
    <name type="scientific">Myxococcus fulvus</name>
    <dbReference type="NCBI Taxonomy" id="33"/>
    <lineage>
        <taxon>Bacteria</taxon>
        <taxon>Pseudomonadati</taxon>
        <taxon>Myxococcota</taxon>
        <taxon>Myxococcia</taxon>
        <taxon>Myxococcales</taxon>
        <taxon>Cystobacterineae</taxon>
        <taxon>Myxococcaceae</taxon>
        <taxon>Myxococcus</taxon>
    </lineage>
</organism>
<evidence type="ECO:0000313" key="1">
    <source>
        <dbReference type="EMBL" id="GEN05995.1"/>
    </source>
</evidence>
<dbReference type="Proteomes" id="UP000183760">
    <property type="component" value="Unassembled WGS sequence"/>
</dbReference>
<dbReference type="STRING" id="1334629.MFUL124B02_35670"/>
<evidence type="ECO:0000313" key="3">
    <source>
        <dbReference type="Proteomes" id="UP000183760"/>
    </source>
</evidence>
<dbReference type="Proteomes" id="UP000321514">
    <property type="component" value="Unassembled WGS sequence"/>
</dbReference>
<dbReference type="AlphaFoldDB" id="A0A511SVR4"/>
<gene>
    <name evidence="1" type="ORF">MFU01_10320</name>
    <name evidence="2" type="ORF">SAMN05443572_102888</name>
</gene>
<dbReference type="OrthoDB" id="9965777at2"/>
<dbReference type="RefSeq" id="WP_074951207.1">
    <property type="nucleotide sequence ID" value="NZ_BJXR01000013.1"/>
</dbReference>
<reference evidence="1 4" key="2">
    <citation type="submission" date="2019-07" db="EMBL/GenBank/DDBJ databases">
        <title>Whole genome shotgun sequence of Myxococcus fulvus NBRC 100333.</title>
        <authorList>
            <person name="Hosoyama A."/>
            <person name="Uohara A."/>
            <person name="Ohji S."/>
            <person name="Ichikawa N."/>
        </authorList>
    </citation>
    <scope>NUCLEOTIDE SEQUENCE [LARGE SCALE GENOMIC DNA]</scope>
    <source>
        <strain evidence="1 4">NBRC 100333</strain>
    </source>
</reference>
<comment type="caution">
    <text evidence="1">The sequence shown here is derived from an EMBL/GenBank/DDBJ whole genome shotgun (WGS) entry which is preliminary data.</text>
</comment>
<dbReference type="EMBL" id="FOIB01000002">
    <property type="protein sequence ID" value="SET61356.1"/>
    <property type="molecule type" value="Genomic_DNA"/>
</dbReference>
<evidence type="ECO:0000313" key="4">
    <source>
        <dbReference type="Proteomes" id="UP000321514"/>
    </source>
</evidence>
<dbReference type="Pfam" id="PF19265">
    <property type="entry name" value="DUF5908"/>
    <property type="match status" value="1"/>
</dbReference>